<name>A0A1N6D3X9_9BACT</name>
<dbReference type="AlphaFoldDB" id="A0A1N6D3X9"/>
<dbReference type="Proteomes" id="UP000185221">
    <property type="component" value="Unassembled WGS sequence"/>
</dbReference>
<reference evidence="2" key="1">
    <citation type="submission" date="2016-11" db="EMBL/GenBank/DDBJ databases">
        <authorList>
            <person name="Varghese N."/>
            <person name="Submissions S."/>
        </authorList>
    </citation>
    <scope>NUCLEOTIDE SEQUENCE [LARGE SCALE GENOMIC DNA]</scope>
    <source>
        <strain evidence="2">DSM 15292</strain>
    </source>
</reference>
<evidence type="ECO:0000313" key="1">
    <source>
        <dbReference type="EMBL" id="SIN65417.1"/>
    </source>
</evidence>
<dbReference type="RefSeq" id="WP_074222931.1">
    <property type="nucleotide sequence ID" value="NZ_FSRC01000001.1"/>
</dbReference>
<proteinExistence type="predicted"/>
<protein>
    <submittedName>
        <fullName evidence="1">Uncharacterized protein</fullName>
    </submittedName>
</protein>
<sequence length="207" mass="23902">MPACIQCGEYTKFNGGLCPACYSKKNANTEVLIDEVDPEVELTSGLPDNQKKYRYNMIKGRIAETLIQELFLSLNYNVFRFGMENTIPGIMELLKGVRSDVAHEIRRMPDFVMQNPASKEVYFMEVKFRASGEFKMKDLPKNYPYTNAYIILVSKKHIKCITVPELLEGKEITPESRNYLGSRKEFDLDKEVIIEFCKFATQFFESV</sequence>
<accession>A0A1N6D3X9</accession>
<evidence type="ECO:0000313" key="2">
    <source>
        <dbReference type="Proteomes" id="UP000185221"/>
    </source>
</evidence>
<keyword evidence="2" id="KW-1185">Reference proteome</keyword>
<dbReference type="EMBL" id="FSRC01000001">
    <property type="protein sequence ID" value="SIN65417.1"/>
    <property type="molecule type" value="Genomic_DNA"/>
</dbReference>
<dbReference type="STRING" id="226505.SAMN05444394_0136"/>
<organism evidence="1 2">
    <name type="scientific">Algoriphagus halophilus</name>
    <dbReference type="NCBI Taxonomy" id="226505"/>
    <lineage>
        <taxon>Bacteria</taxon>
        <taxon>Pseudomonadati</taxon>
        <taxon>Bacteroidota</taxon>
        <taxon>Cytophagia</taxon>
        <taxon>Cytophagales</taxon>
        <taxon>Cyclobacteriaceae</taxon>
        <taxon>Algoriphagus</taxon>
    </lineage>
</organism>
<gene>
    <name evidence="1" type="ORF">SAMN05444394_0136</name>
</gene>
<dbReference type="OrthoDB" id="978068at2"/>